<reference evidence="2 3" key="1">
    <citation type="submission" date="2020-08" db="EMBL/GenBank/DDBJ databases">
        <title>Genomic Encyclopedia of Type Strains, Phase IV (KMG-IV): sequencing the most valuable type-strain genomes for metagenomic binning, comparative biology and taxonomic classification.</title>
        <authorList>
            <person name="Goeker M."/>
        </authorList>
    </citation>
    <scope>NUCLEOTIDE SEQUENCE [LARGE SCALE GENOMIC DNA]</scope>
    <source>
        <strain evidence="2 3">DSM 19371</strain>
    </source>
</reference>
<dbReference type="Pfam" id="PF19613">
    <property type="entry name" value="DUF6118"/>
    <property type="match status" value="1"/>
</dbReference>
<evidence type="ECO:0000256" key="1">
    <source>
        <dbReference type="SAM" id="Phobius"/>
    </source>
</evidence>
<evidence type="ECO:0000313" key="3">
    <source>
        <dbReference type="Proteomes" id="UP000590524"/>
    </source>
</evidence>
<dbReference type="EMBL" id="JACIEU010000018">
    <property type="protein sequence ID" value="MBB4150198.1"/>
    <property type="molecule type" value="Genomic_DNA"/>
</dbReference>
<keyword evidence="1" id="KW-0812">Transmembrane</keyword>
<accession>A0A7W6LTH4</accession>
<dbReference type="AlphaFoldDB" id="A0A7W6LTH4"/>
<organism evidence="2 3">
    <name type="scientific">Sphingobium scionense</name>
    <dbReference type="NCBI Taxonomy" id="1404341"/>
    <lineage>
        <taxon>Bacteria</taxon>
        <taxon>Pseudomonadati</taxon>
        <taxon>Pseudomonadota</taxon>
        <taxon>Alphaproteobacteria</taxon>
        <taxon>Sphingomonadales</taxon>
        <taxon>Sphingomonadaceae</taxon>
        <taxon>Sphingobium</taxon>
    </lineage>
</organism>
<gene>
    <name evidence="2" type="ORF">GGQ90_004000</name>
</gene>
<protein>
    <submittedName>
        <fullName evidence="2">Uncharacterized protein</fullName>
    </submittedName>
</protein>
<keyword evidence="1" id="KW-0472">Membrane</keyword>
<keyword evidence="3" id="KW-1185">Reference proteome</keyword>
<feature type="transmembrane region" description="Helical" evidence="1">
    <location>
        <begin position="141"/>
        <end position="162"/>
    </location>
</feature>
<keyword evidence="1" id="KW-1133">Transmembrane helix</keyword>
<sequence length="248" mass="27916">MDMDQRGRAGDPEPDLAAEAFARLETRISEMDGRIALMTRALEHIAIEKQGIEIPDYTPTLTKMNSYLVELAAQAQKMAKAPALQMTPEDMADRIDQVARQAREADRVNIEQARMLLNDARESQLRAIGHLRSRREQGWHMAYSAMGATVAVMLLWLIYPGWAASIGPQSWLWPESVARRTMGEPTLWEAGTRLLETGNPRAWQAIVEGMDILKANSEALSECEQTAAKSNRLVRCTILIRNTERSRE</sequence>
<dbReference type="InterPro" id="IPR046121">
    <property type="entry name" value="DUF6118"/>
</dbReference>
<dbReference type="RefSeq" id="WP_343053921.1">
    <property type="nucleotide sequence ID" value="NZ_JACIEU010000018.1"/>
</dbReference>
<evidence type="ECO:0000313" key="2">
    <source>
        <dbReference type="EMBL" id="MBB4150198.1"/>
    </source>
</evidence>
<proteinExistence type="predicted"/>
<dbReference type="Proteomes" id="UP000590524">
    <property type="component" value="Unassembled WGS sequence"/>
</dbReference>
<name>A0A7W6LTH4_9SPHN</name>
<comment type="caution">
    <text evidence="2">The sequence shown here is derived from an EMBL/GenBank/DDBJ whole genome shotgun (WGS) entry which is preliminary data.</text>
</comment>